<dbReference type="FunFam" id="1.20.1070.10:FF:000190">
    <property type="entry name" value="Vasopressin V2 receptor"/>
    <property type="match status" value="1"/>
</dbReference>
<dbReference type="InterPro" id="IPR017452">
    <property type="entry name" value="GPCR_Rhodpsn_7TM"/>
</dbReference>
<feature type="transmembrane region" description="Helical" evidence="18">
    <location>
        <begin position="190"/>
        <end position="212"/>
    </location>
</feature>
<evidence type="ECO:0000256" key="11">
    <source>
        <dbReference type="ARBA" id="ARBA00023224"/>
    </source>
</evidence>
<keyword evidence="11 18" id="KW-0807">Transducer</keyword>
<dbReference type="GO" id="GO:0005000">
    <property type="term" value="F:vasopressin receptor activity"/>
    <property type="evidence" value="ECO:0007669"/>
    <property type="project" value="InterPro"/>
</dbReference>
<comment type="similarity">
    <text evidence="18">Belongs to the G-protein coupled receptor 1 family. Vasopressin/oxytocin receptor subfamily.</text>
</comment>
<proteinExistence type="inferred from homology"/>
<sequence>MESISVETDWDGLALSSLGVTGRNNISSSFVSELNSLNSSHGGGSFLGIFPENGSTPTPHTLAPARMRDLGLARAEIAVLGVVLALTTLGNSFVLWVLLRRRKHNAPMHVFMVNLCVADLVVAFFQVLPQLIWDITERFQGPDFLCRSIKYLQIVGMFASSYMIVAMTVDRHQAICCPLQAYRGGAMSRWNTPVMVAWGLALVLSIPQVFIFSRSEVASGEFECWGHFAELWGLKAYITWMTVAVFVLPALIITICQIRIFREIHNNIYLNFKKEDERARERDKGRRASGGGGRDGRGGHITKAMSKTVKMTLVIVLVYTICWSPFFIVQLWAAWDPNPPDQGVAFTILMLLASLNSCTNPWIYTAFSSSVSRELQNLLQCRSGTGRRGSLPDDSSTTHTSTTKDSLY</sequence>
<keyword evidence="7 18" id="KW-0472">Membrane</keyword>
<dbReference type="PANTHER" id="PTHR24241:SF20">
    <property type="entry name" value="VASOPRESSIN V2 RECEPTOR"/>
    <property type="match status" value="1"/>
</dbReference>
<evidence type="ECO:0000256" key="12">
    <source>
        <dbReference type="ARBA" id="ARBA00023288"/>
    </source>
</evidence>
<evidence type="ECO:0000256" key="4">
    <source>
        <dbReference type="ARBA" id="ARBA00022692"/>
    </source>
</evidence>
<dbReference type="AlphaFoldDB" id="A0A8C2WKE4"/>
<reference evidence="21" key="2">
    <citation type="submission" date="2025-09" db="UniProtKB">
        <authorList>
            <consortium name="Ensembl"/>
        </authorList>
    </citation>
    <scope>IDENTIFICATION</scope>
</reference>
<evidence type="ECO:0000313" key="21">
    <source>
        <dbReference type="Ensembl" id="ENSCLMP00005005380.1"/>
    </source>
</evidence>
<evidence type="ECO:0000259" key="20">
    <source>
        <dbReference type="PROSITE" id="PS50262"/>
    </source>
</evidence>
<dbReference type="Gene3D" id="1.20.1070.10">
    <property type="entry name" value="Rhodopsin 7-helix transmembrane proteins"/>
    <property type="match status" value="1"/>
</dbReference>
<feature type="transmembrane region" description="Helical" evidence="18">
    <location>
        <begin position="237"/>
        <end position="256"/>
    </location>
</feature>
<feature type="region of interest" description="Disordered" evidence="19">
    <location>
        <begin position="280"/>
        <end position="301"/>
    </location>
</feature>
<evidence type="ECO:0000256" key="8">
    <source>
        <dbReference type="ARBA" id="ARBA00023139"/>
    </source>
</evidence>
<protein>
    <recommendedName>
        <fullName evidence="2">Vasopressin V2 receptor</fullName>
    </recommendedName>
    <alternativeName>
        <fullName evidence="13">AVPR V2</fullName>
    </alternativeName>
    <alternativeName>
        <fullName evidence="15">Antidiuretic hormone receptor</fullName>
    </alternativeName>
    <alternativeName>
        <fullName evidence="14">Renal-type arginine vasopressin receptor</fullName>
    </alternativeName>
</protein>
<feature type="transmembrane region" description="Helical" evidence="18">
    <location>
        <begin position="313"/>
        <end position="333"/>
    </location>
</feature>
<evidence type="ECO:0000256" key="10">
    <source>
        <dbReference type="ARBA" id="ARBA00023180"/>
    </source>
</evidence>
<dbReference type="GO" id="GO:0001992">
    <property type="term" value="P:regulation of systemic arterial blood pressure by vasopressin"/>
    <property type="evidence" value="ECO:0007669"/>
    <property type="project" value="TreeGrafter"/>
</dbReference>
<dbReference type="InterPro" id="IPR001817">
    <property type="entry name" value="Vasoprsn_rcpt"/>
</dbReference>
<feature type="transmembrane region" description="Helical" evidence="18">
    <location>
        <begin position="77"/>
        <end position="99"/>
    </location>
</feature>
<dbReference type="GO" id="GO:0005886">
    <property type="term" value="C:plasma membrane"/>
    <property type="evidence" value="ECO:0007669"/>
    <property type="project" value="UniProtKB-SubCell"/>
</dbReference>
<evidence type="ECO:0000256" key="5">
    <source>
        <dbReference type="ARBA" id="ARBA00022989"/>
    </source>
</evidence>
<evidence type="ECO:0000256" key="18">
    <source>
        <dbReference type="RuleBase" id="RU046427"/>
    </source>
</evidence>
<comment type="function">
    <text evidence="16">Receptor for arginine vasopressin. The activity of this receptor is mediated by G proteins which activate adenylate cyclase. Involved in renal water reabsorption.</text>
</comment>
<evidence type="ECO:0000256" key="15">
    <source>
        <dbReference type="ARBA" id="ARBA00032198"/>
    </source>
</evidence>
<dbReference type="Ensembl" id="ENSCLMT00005005811.1">
    <property type="protein sequence ID" value="ENSCLMP00005005380.1"/>
    <property type="gene ID" value="ENSCLMG00005002933.1"/>
</dbReference>
<dbReference type="GeneTree" id="ENSGT01050000244882"/>
<dbReference type="PANTHER" id="PTHR24241">
    <property type="entry name" value="NEUROPEPTIDE RECEPTOR-RELATED G-PROTEIN COUPLED RECEPTOR"/>
    <property type="match status" value="1"/>
</dbReference>
<dbReference type="PRINTS" id="PR00896">
    <property type="entry name" value="VASOPRESSINR"/>
</dbReference>
<dbReference type="Proteomes" id="UP000694565">
    <property type="component" value="Unplaced"/>
</dbReference>
<organism evidence="21 22">
    <name type="scientific">Cyclopterus lumpus</name>
    <name type="common">Lumpsucker</name>
    <dbReference type="NCBI Taxonomy" id="8103"/>
    <lineage>
        <taxon>Eukaryota</taxon>
        <taxon>Metazoa</taxon>
        <taxon>Chordata</taxon>
        <taxon>Craniata</taxon>
        <taxon>Vertebrata</taxon>
        <taxon>Euteleostomi</taxon>
        <taxon>Actinopterygii</taxon>
        <taxon>Neopterygii</taxon>
        <taxon>Teleostei</taxon>
        <taxon>Neoteleostei</taxon>
        <taxon>Acanthomorphata</taxon>
        <taxon>Eupercaria</taxon>
        <taxon>Perciformes</taxon>
        <taxon>Cottioidei</taxon>
        <taxon>Cottales</taxon>
        <taxon>Cyclopteridae</taxon>
        <taxon>Cyclopterus</taxon>
    </lineage>
</organism>
<evidence type="ECO:0000313" key="22">
    <source>
        <dbReference type="Proteomes" id="UP000694565"/>
    </source>
</evidence>
<feature type="region of interest" description="Disordered" evidence="19">
    <location>
        <begin position="385"/>
        <end position="408"/>
    </location>
</feature>
<comment type="subcellular location">
    <subcellularLocation>
        <location evidence="1 18">Cell membrane</location>
        <topology evidence="1 18">Multi-pass membrane protein</topology>
    </subcellularLocation>
</comment>
<keyword evidence="12" id="KW-0449">Lipoprotein</keyword>
<reference evidence="21" key="1">
    <citation type="submission" date="2025-08" db="UniProtKB">
        <authorList>
            <consortium name="Ensembl"/>
        </authorList>
    </citation>
    <scope>IDENTIFICATION</scope>
</reference>
<dbReference type="PRINTS" id="PR00237">
    <property type="entry name" value="GPCRRHODOPSN"/>
</dbReference>
<feature type="transmembrane region" description="Helical" evidence="18">
    <location>
        <begin position="151"/>
        <end position="169"/>
    </location>
</feature>
<evidence type="ECO:0000256" key="19">
    <source>
        <dbReference type="SAM" id="MobiDB-lite"/>
    </source>
</evidence>
<evidence type="ECO:0000256" key="6">
    <source>
        <dbReference type="ARBA" id="ARBA00023040"/>
    </source>
</evidence>
<evidence type="ECO:0000256" key="16">
    <source>
        <dbReference type="ARBA" id="ARBA00045632"/>
    </source>
</evidence>
<dbReference type="PROSITE" id="PS50262">
    <property type="entry name" value="G_PROTEIN_RECEP_F1_2"/>
    <property type="match status" value="1"/>
</dbReference>
<evidence type="ECO:0000256" key="2">
    <source>
        <dbReference type="ARBA" id="ARBA00014011"/>
    </source>
</evidence>
<feature type="compositionally biased region" description="Low complexity" evidence="19">
    <location>
        <begin position="392"/>
        <end position="408"/>
    </location>
</feature>
<accession>A0A8C2WKE4</accession>
<dbReference type="Pfam" id="PF00001">
    <property type="entry name" value="7tm_1"/>
    <property type="match status" value="1"/>
</dbReference>
<evidence type="ECO:0000256" key="17">
    <source>
        <dbReference type="ARBA" id="ARBA00046856"/>
    </source>
</evidence>
<dbReference type="InterPro" id="IPR000161">
    <property type="entry name" value="Vprsn_rcpt_V2"/>
</dbReference>
<gene>
    <name evidence="21" type="primary">LOC117734068</name>
</gene>
<feature type="domain" description="G-protein coupled receptors family 1 profile" evidence="20">
    <location>
        <begin position="90"/>
        <end position="364"/>
    </location>
</feature>
<dbReference type="PRINTS" id="PR00898">
    <property type="entry name" value="VASOPRSNV2R"/>
</dbReference>
<dbReference type="GO" id="GO:0045907">
    <property type="term" value="P:positive regulation of vasoconstriction"/>
    <property type="evidence" value="ECO:0007669"/>
    <property type="project" value="TreeGrafter"/>
</dbReference>
<evidence type="ECO:0000256" key="7">
    <source>
        <dbReference type="ARBA" id="ARBA00023136"/>
    </source>
</evidence>
<feature type="transmembrane region" description="Helical" evidence="18">
    <location>
        <begin position="111"/>
        <end position="131"/>
    </location>
</feature>
<keyword evidence="9 18" id="KW-0675">Receptor</keyword>
<keyword evidence="22" id="KW-1185">Reference proteome</keyword>
<dbReference type="GO" id="GO:0042277">
    <property type="term" value="F:peptide binding"/>
    <property type="evidence" value="ECO:0007669"/>
    <property type="project" value="TreeGrafter"/>
</dbReference>
<dbReference type="CDD" id="cd15388">
    <property type="entry name" value="7tmA_V2R"/>
    <property type="match status" value="1"/>
</dbReference>
<feature type="transmembrane region" description="Helical" evidence="18">
    <location>
        <begin position="345"/>
        <end position="367"/>
    </location>
</feature>
<keyword evidence="4 18" id="KW-0812">Transmembrane</keyword>
<keyword evidence="10 18" id="KW-0325">Glycoprotein</keyword>
<keyword evidence="3" id="KW-1003">Cell membrane</keyword>
<evidence type="ECO:0000256" key="3">
    <source>
        <dbReference type="ARBA" id="ARBA00022475"/>
    </source>
</evidence>
<dbReference type="GO" id="GO:0032870">
    <property type="term" value="P:cellular response to hormone stimulus"/>
    <property type="evidence" value="ECO:0007669"/>
    <property type="project" value="TreeGrafter"/>
</dbReference>
<evidence type="ECO:0000256" key="14">
    <source>
        <dbReference type="ARBA" id="ARBA00031479"/>
    </source>
</evidence>
<dbReference type="InterPro" id="IPR000276">
    <property type="entry name" value="GPCR_Rhodpsn"/>
</dbReference>
<keyword evidence="6 18" id="KW-0297">G-protein coupled receptor</keyword>
<evidence type="ECO:0000256" key="13">
    <source>
        <dbReference type="ARBA" id="ARBA00029706"/>
    </source>
</evidence>
<keyword evidence="5 18" id="KW-1133">Transmembrane helix</keyword>
<comment type="subunit">
    <text evidence="17">Interacts with ARRDC4. Identified in a complex containing at least ARRDC4, V2R and HGS. Interacts with TMEM147.</text>
</comment>
<dbReference type="SUPFAM" id="SSF81321">
    <property type="entry name" value="Family A G protein-coupled receptor-like"/>
    <property type="match status" value="1"/>
</dbReference>
<keyword evidence="8" id="KW-0564">Palmitate</keyword>
<evidence type="ECO:0000256" key="1">
    <source>
        <dbReference type="ARBA" id="ARBA00004651"/>
    </source>
</evidence>
<evidence type="ECO:0000256" key="9">
    <source>
        <dbReference type="ARBA" id="ARBA00023170"/>
    </source>
</evidence>
<name>A0A8C2WKE4_CYCLU</name>
<dbReference type="PROSITE" id="PS00237">
    <property type="entry name" value="G_PROTEIN_RECEP_F1_1"/>
    <property type="match status" value="1"/>
</dbReference>